<reference evidence="3" key="3">
    <citation type="submission" date="2024-05" db="EMBL/GenBank/DDBJ databases">
        <title>Yangia mangrovi SAOS 153D genome.</title>
        <authorList>
            <person name="Verma A."/>
            <person name="Pal Y."/>
            <person name="Sundharam S."/>
            <person name="Bisht B."/>
            <person name="Srinivasan K."/>
        </authorList>
    </citation>
    <scope>NUCLEOTIDE SEQUENCE</scope>
    <source>
        <strain evidence="3">SAOS 153D</strain>
    </source>
</reference>
<dbReference type="RefSeq" id="WP_095881542.1">
    <property type="nucleotide sequence ID" value="NZ_NTHN02000084.1"/>
</dbReference>
<accession>A0A2A3JXS9</accession>
<dbReference type="OrthoDB" id="7867614at2"/>
<keyword evidence="2" id="KW-0812">Transmembrane</keyword>
<evidence type="ECO:0000256" key="2">
    <source>
        <dbReference type="SAM" id="Phobius"/>
    </source>
</evidence>
<proteinExistence type="predicted"/>
<dbReference type="AlphaFoldDB" id="A0A2A3JXS9"/>
<organism evidence="4">
    <name type="scientific">Alloyangia mangrovi</name>
    <dbReference type="NCBI Taxonomy" id="1779329"/>
    <lineage>
        <taxon>Bacteria</taxon>
        <taxon>Pseudomonadati</taxon>
        <taxon>Pseudomonadota</taxon>
        <taxon>Alphaproteobacteria</taxon>
        <taxon>Rhodobacterales</taxon>
        <taxon>Roseobacteraceae</taxon>
        <taxon>Alloyangia</taxon>
    </lineage>
</organism>
<comment type="caution">
    <text evidence="4">The sequence shown here is derived from an EMBL/GenBank/DDBJ whole genome shotgun (WGS) entry which is preliminary data.</text>
</comment>
<feature type="region of interest" description="Disordered" evidence="1">
    <location>
        <begin position="71"/>
        <end position="92"/>
    </location>
</feature>
<keyword evidence="5" id="KW-1185">Reference proteome</keyword>
<dbReference type="Proteomes" id="UP000217448">
    <property type="component" value="Unassembled WGS sequence"/>
</dbReference>
<evidence type="ECO:0000313" key="3">
    <source>
        <dbReference type="EMBL" id="MCT4373374.1"/>
    </source>
</evidence>
<sequence>MNQKKNVSETERVVASGGGFVIAALSGSIGVLAGLVLWGAGAHPLIVLVAYLATPAVMILALFLLSLRRSNARHQRSETEPLPVPGRERRQT</sequence>
<reference evidence="5" key="2">
    <citation type="submission" date="2023-07" db="EMBL/GenBank/DDBJ databases">
        <title>Yangia mangrovi SAOS 153D genome.</title>
        <authorList>
            <person name="Verma A."/>
            <person name="Pal Y."/>
            <person name="Sundharam S."/>
            <person name="Bisht B."/>
            <person name="Srinivasan K."/>
        </authorList>
    </citation>
    <scope>NUCLEOTIDE SEQUENCE [LARGE SCALE GENOMIC DNA]</scope>
    <source>
        <strain evidence="5">SAOS 153D</strain>
    </source>
</reference>
<evidence type="ECO:0000256" key="1">
    <source>
        <dbReference type="SAM" id="MobiDB-lite"/>
    </source>
</evidence>
<gene>
    <name evidence="3" type="ORF">CLG85_025005</name>
    <name evidence="4" type="ORF">CLG85_06580</name>
</gene>
<keyword evidence="2" id="KW-1133">Transmembrane helix</keyword>
<evidence type="ECO:0000313" key="4">
    <source>
        <dbReference type="EMBL" id="PBD19991.1"/>
    </source>
</evidence>
<reference evidence="4" key="1">
    <citation type="submission" date="2017-09" db="EMBL/GenBank/DDBJ databases">
        <title>Yangia sp. SAOS 153D whole genome sequencing.</title>
        <authorList>
            <person name="Verma A."/>
            <person name="Krishnamurthi S."/>
        </authorList>
    </citation>
    <scope>NUCLEOTIDE SEQUENCE [LARGE SCALE GENOMIC DNA]</scope>
    <source>
        <strain evidence="4">SAOS 153D</strain>
    </source>
</reference>
<protein>
    <submittedName>
        <fullName evidence="4">Uncharacterized protein</fullName>
    </submittedName>
</protein>
<evidence type="ECO:0000313" key="5">
    <source>
        <dbReference type="Proteomes" id="UP000217448"/>
    </source>
</evidence>
<dbReference type="EMBL" id="NTHN01000083">
    <property type="protein sequence ID" value="PBD19991.1"/>
    <property type="molecule type" value="Genomic_DNA"/>
</dbReference>
<dbReference type="EMBL" id="NTHN02000084">
    <property type="protein sequence ID" value="MCT4373374.1"/>
    <property type="molecule type" value="Genomic_DNA"/>
</dbReference>
<name>A0A2A3JXS9_9RHOB</name>
<feature type="transmembrane region" description="Helical" evidence="2">
    <location>
        <begin position="12"/>
        <end position="39"/>
    </location>
</feature>
<feature type="transmembrane region" description="Helical" evidence="2">
    <location>
        <begin position="45"/>
        <end position="67"/>
    </location>
</feature>
<keyword evidence="2" id="KW-0472">Membrane</keyword>